<keyword evidence="2" id="KW-1185">Reference proteome</keyword>
<evidence type="ECO:0000313" key="1">
    <source>
        <dbReference type="EMBL" id="KIL53913.1"/>
    </source>
</evidence>
<dbReference type="Proteomes" id="UP000054549">
    <property type="component" value="Unassembled WGS sequence"/>
</dbReference>
<name>A0A0C2WCZ9_AMAMK</name>
<reference evidence="1 2" key="1">
    <citation type="submission" date="2014-04" db="EMBL/GenBank/DDBJ databases">
        <title>Evolutionary Origins and Diversification of the Mycorrhizal Mutualists.</title>
        <authorList>
            <consortium name="DOE Joint Genome Institute"/>
            <consortium name="Mycorrhizal Genomics Consortium"/>
            <person name="Kohler A."/>
            <person name="Kuo A."/>
            <person name="Nagy L.G."/>
            <person name="Floudas D."/>
            <person name="Copeland A."/>
            <person name="Barry K.W."/>
            <person name="Cichocki N."/>
            <person name="Veneault-Fourrey C."/>
            <person name="LaButti K."/>
            <person name="Lindquist E.A."/>
            <person name="Lipzen A."/>
            <person name="Lundell T."/>
            <person name="Morin E."/>
            <person name="Murat C."/>
            <person name="Riley R."/>
            <person name="Ohm R."/>
            <person name="Sun H."/>
            <person name="Tunlid A."/>
            <person name="Henrissat B."/>
            <person name="Grigoriev I.V."/>
            <person name="Hibbett D.S."/>
            <person name="Martin F."/>
        </authorList>
    </citation>
    <scope>NUCLEOTIDE SEQUENCE [LARGE SCALE GENOMIC DNA]</scope>
    <source>
        <strain evidence="1 2">Koide BX008</strain>
    </source>
</reference>
<dbReference type="HOGENOM" id="CLU_2704341_0_0_1"/>
<proteinExistence type="predicted"/>
<organism evidence="1 2">
    <name type="scientific">Amanita muscaria (strain Koide BX008)</name>
    <dbReference type="NCBI Taxonomy" id="946122"/>
    <lineage>
        <taxon>Eukaryota</taxon>
        <taxon>Fungi</taxon>
        <taxon>Dikarya</taxon>
        <taxon>Basidiomycota</taxon>
        <taxon>Agaricomycotina</taxon>
        <taxon>Agaricomycetes</taxon>
        <taxon>Agaricomycetidae</taxon>
        <taxon>Agaricales</taxon>
        <taxon>Pluteineae</taxon>
        <taxon>Amanitaceae</taxon>
        <taxon>Amanita</taxon>
    </lineage>
</organism>
<dbReference type="EMBL" id="KN819130">
    <property type="protein sequence ID" value="KIL53913.1"/>
    <property type="molecule type" value="Genomic_DNA"/>
</dbReference>
<dbReference type="AlphaFoldDB" id="A0A0C2WCZ9"/>
<evidence type="ECO:0000313" key="2">
    <source>
        <dbReference type="Proteomes" id="UP000054549"/>
    </source>
</evidence>
<accession>A0A0C2WCZ9</accession>
<sequence length="73" mass="8256">MWLQSVQTICQQRLLDDHCSKWELVHSSPGVPNIILSLREPSIVPAIKRSGILVGFCNNLCHLLHASKIHIFL</sequence>
<dbReference type="InParanoid" id="A0A0C2WCZ9"/>
<protein>
    <submittedName>
        <fullName evidence="1">Uncharacterized protein</fullName>
    </submittedName>
</protein>
<gene>
    <name evidence="1" type="ORF">M378DRAFT_1067544</name>
</gene>